<dbReference type="InterPro" id="IPR057285">
    <property type="entry name" value="Pre-PUA_NSUN2"/>
</dbReference>
<feature type="domain" description="RNA cytosine-C(5)-methyltransferase NSUN2-like pre-PUA" evidence="1">
    <location>
        <begin position="34"/>
        <end position="73"/>
    </location>
</feature>
<gene>
    <name evidence="3" type="ORF">CYMTET_29206</name>
</gene>
<dbReference type="AlphaFoldDB" id="A0AAE0KV61"/>
<dbReference type="Proteomes" id="UP001190700">
    <property type="component" value="Unassembled WGS sequence"/>
</dbReference>
<evidence type="ECO:0000259" key="1">
    <source>
        <dbReference type="Pfam" id="PF25376"/>
    </source>
</evidence>
<evidence type="ECO:0000313" key="3">
    <source>
        <dbReference type="EMBL" id="KAK3261916.1"/>
    </source>
</evidence>
<sequence length="199" mass="22242">MGACSRRQARDAASFVRSCVATSVRCDERQRWCGAYQVCSTGLKIFERQDKDADVPCSYRLSQEGLQAVLPFLGKQKFRMSVEEYQRFLNKRQLPFKGDEASENFSKETLETIRSDLVQGCVVAIPDIEKSLEKQMFGKAEELAVVCWLGTTNISLLVSKPEAVQLLERMGCDTKEAWDAKASVPLNEGTAAAAEEEEL</sequence>
<dbReference type="InterPro" id="IPR057286">
    <property type="entry name" value="PUA_NSUN2"/>
</dbReference>
<evidence type="ECO:0000313" key="4">
    <source>
        <dbReference type="Proteomes" id="UP001190700"/>
    </source>
</evidence>
<feature type="domain" description="RNA cytosine-C(5)-methyltransferase NSUN2-like PUA" evidence="2">
    <location>
        <begin position="77"/>
        <end position="170"/>
    </location>
</feature>
<reference evidence="3 4" key="1">
    <citation type="journal article" date="2015" name="Genome Biol. Evol.">
        <title>Comparative Genomics of a Bacterivorous Green Alga Reveals Evolutionary Causalities and Consequences of Phago-Mixotrophic Mode of Nutrition.</title>
        <authorList>
            <person name="Burns J.A."/>
            <person name="Paasch A."/>
            <person name="Narechania A."/>
            <person name="Kim E."/>
        </authorList>
    </citation>
    <scope>NUCLEOTIDE SEQUENCE [LARGE SCALE GENOMIC DNA]</scope>
    <source>
        <strain evidence="3 4">PLY_AMNH</strain>
    </source>
</reference>
<proteinExistence type="predicted"/>
<organism evidence="3 4">
    <name type="scientific">Cymbomonas tetramitiformis</name>
    <dbReference type="NCBI Taxonomy" id="36881"/>
    <lineage>
        <taxon>Eukaryota</taxon>
        <taxon>Viridiplantae</taxon>
        <taxon>Chlorophyta</taxon>
        <taxon>Pyramimonadophyceae</taxon>
        <taxon>Pyramimonadales</taxon>
        <taxon>Pyramimonadaceae</taxon>
        <taxon>Cymbomonas</taxon>
    </lineage>
</organism>
<dbReference type="Pfam" id="PF25376">
    <property type="entry name" value="Pre-PUA_NSUN2"/>
    <property type="match status" value="1"/>
</dbReference>
<name>A0AAE0KV61_9CHLO</name>
<comment type="caution">
    <text evidence="3">The sequence shown here is derived from an EMBL/GenBank/DDBJ whole genome shotgun (WGS) entry which is preliminary data.</text>
</comment>
<dbReference type="InterPro" id="IPR023267">
    <property type="entry name" value="RCMT"/>
</dbReference>
<accession>A0AAE0KV61</accession>
<dbReference type="EMBL" id="LGRX02016566">
    <property type="protein sequence ID" value="KAK3261916.1"/>
    <property type="molecule type" value="Genomic_DNA"/>
</dbReference>
<dbReference type="GO" id="GO:0001510">
    <property type="term" value="P:RNA methylation"/>
    <property type="evidence" value="ECO:0007669"/>
    <property type="project" value="InterPro"/>
</dbReference>
<dbReference type="Pfam" id="PF25378">
    <property type="entry name" value="PUA_NSUN2"/>
    <property type="match status" value="1"/>
</dbReference>
<evidence type="ECO:0000259" key="2">
    <source>
        <dbReference type="Pfam" id="PF25378"/>
    </source>
</evidence>
<protein>
    <submittedName>
        <fullName evidence="3">Uncharacterized protein</fullName>
    </submittedName>
</protein>
<dbReference type="GO" id="GO:0008173">
    <property type="term" value="F:RNA methyltransferase activity"/>
    <property type="evidence" value="ECO:0007669"/>
    <property type="project" value="InterPro"/>
</dbReference>
<keyword evidence="4" id="KW-1185">Reference proteome</keyword>
<dbReference type="PANTHER" id="PTHR22808">
    <property type="entry name" value="NCL1 YEAST -RELATED NOL1/NOP2/FMU SUN DOMAIN-CONTAINING"/>
    <property type="match status" value="1"/>
</dbReference>